<name>A0A1Y1CLT9_9BACT</name>
<dbReference type="SUPFAM" id="SSF50475">
    <property type="entry name" value="FMN-binding split barrel"/>
    <property type="match status" value="1"/>
</dbReference>
<dbReference type="PANTHER" id="PTHR34071:SF2">
    <property type="entry name" value="FLAVIN-NUCLEOTIDE-BINDING PROTEIN"/>
    <property type="match status" value="1"/>
</dbReference>
<dbReference type="Proteomes" id="UP000218267">
    <property type="component" value="Chromosome"/>
</dbReference>
<evidence type="ECO:0000313" key="2">
    <source>
        <dbReference type="Proteomes" id="UP000218267"/>
    </source>
</evidence>
<protein>
    <submittedName>
        <fullName evidence="1">MFS transporter</fullName>
    </submittedName>
</protein>
<dbReference type="KEGG" id="mbas:ALGA_1849"/>
<gene>
    <name evidence="1" type="ORF">ALGA_1849</name>
</gene>
<dbReference type="RefSeq" id="WP_096429085.1">
    <property type="nucleotide sequence ID" value="NZ_AP018042.1"/>
</dbReference>
<accession>A0A1Y1CLT9</accession>
<dbReference type="PANTHER" id="PTHR34071">
    <property type="entry name" value="5-NITROIMIDAZOLE ANTIBIOTICS RESISTANCE PROTEIN, NIMA-FAMILY-RELATED PROTEIN-RELATED"/>
    <property type="match status" value="1"/>
</dbReference>
<dbReference type="InterPro" id="IPR012349">
    <property type="entry name" value="Split_barrel_FMN-bd"/>
</dbReference>
<sequence length="174" mass="19922">MKTIFIESKVQIDEIINSCDTCFLGVIDPENKPYVIPMNFGFHDNYIYLHGAGFGKLIDCLKLNAEACITFCTPPELAFQDAHMACSYRMKAKSVVARGAIEFVIDMDQKVDALNLTMANYTDHKFTYNTPAVRNVEVYRMKIDELTAKEFGAEHGNEFPWQMKRDNKESQKDQ</sequence>
<reference evidence="1 2" key="1">
    <citation type="journal article" date="2018" name="Mar. Genomics">
        <title>Complete genome sequence of Marinifilaceae bacterium strain SPP2, isolated from the Antarctic marine sediment.</title>
        <authorList>
            <person name="Watanabe M."/>
            <person name="Kojima H."/>
            <person name="Fukui M."/>
        </authorList>
    </citation>
    <scope>NUCLEOTIDE SEQUENCE [LARGE SCALE GENOMIC DNA]</scope>
    <source>
        <strain evidence="1 2">SPP2</strain>
    </source>
</reference>
<dbReference type="Pfam" id="PF12900">
    <property type="entry name" value="Pyridox_ox_2"/>
    <property type="match status" value="1"/>
</dbReference>
<proteinExistence type="predicted"/>
<dbReference type="OrthoDB" id="9794935at2"/>
<dbReference type="AlphaFoldDB" id="A0A1Y1CLT9"/>
<evidence type="ECO:0000313" key="1">
    <source>
        <dbReference type="EMBL" id="BAX80221.1"/>
    </source>
</evidence>
<keyword evidence="2" id="KW-1185">Reference proteome</keyword>
<dbReference type="Gene3D" id="2.30.110.10">
    <property type="entry name" value="Electron Transport, Fmn-binding Protein, Chain A"/>
    <property type="match status" value="1"/>
</dbReference>
<dbReference type="EMBL" id="AP018042">
    <property type="protein sequence ID" value="BAX80221.1"/>
    <property type="molecule type" value="Genomic_DNA"/>
</dbReference>
<dbReference type="InterPro" id="IPR024747">
    <property type="entry name" value="Pyridox_Oxase-rel"/>
</dbReference>
<reference evidence="2" key="2">
    <citation type="journal article" date="2020" name="Antonie Van Leeuwenhoek">
        <title>Labilibaculum antarcticum sp. nov., a novel facultative anaerobic, psychrotorelant bacterium isolated from marine sediment of Antarctica.</title>
        <authorList>
            <person name="Watanabe M."/>
            <person name="Kojima H."/>
            <person name="Fukui M."/>
        </authorList>
    </citation>
    <scope>NUCLEOTIDE SEQUENCE [LARGE SCALE GENOMIC DNA]</scope>
    <source>
        <strain evidence="2">SPP2</strain>
    </source>
</reference>
<organism evidence="1 2">
    <name type="scientific">Labilibaculum antarcticum</name>
    <dbReference type="NCBI Taxonomy" id="1717717"/>
    <lineage>
        <taxon>Bacteria</taxon>
        <taxon>Pseudomonadati</taxon>
        <taxon>Bacteroidota</taxon>
        <taxon>Bacteroidia</taxon>
        <taxon>Marinilabiliales</taxon>
        <taxon>Marinifilaceae</taxon>
        <taxon>Labilibaculum</taxon>
    </lineage>
</organism>